<feature type="compositionally biased region" description="Gly residues" evidence="6">
    <location>
        <begin position="168"/>
        <end position="178"/>
    </location>
</feature>
<sequence length="293" mass="30796">MKKIAMARTWDGSYPRSVTIFATGFLTYLALIVAIGAQTLFLLRQIVRRDRVWTVLTVCFVADVALLVLGAGGVGVVAERWPWLVPALTVAGVVYLLAFAVGALRSAWRGDRTLTTAAADVEGTGHGPDRIDLAVLTGELPLIDPATGRLADREPAGAGVGRHDDGAPGFGTPSGGGSVAVRQRVQPRRVALDRPQTPLPRIILLALSVSLVNPHAILDTVVMMGTFGQTFGAAKWVYVGGAVAASLVWFTALGWGGTKLAPSMDSARTWRIVDAVVGVLMLGIAVKVGLTLL</sequence>
<keyword evidence="5 7" id="KW-0472">Membrane</keyword>
<feature type="region of interest" description="Disordered" evidence="6">
    <location>
        <begin position="154"/>
        <end position="180"/>
    </location>
</feature>
<feature type="transmembrane region" description="Helical" evidence="7">
    <location>
        <begin position="236"/>
        <end position="257"/>
    </location>
</feature>
<dbReference type="Pfam" id="PF01810">
    <property type="entry name" value="LysE"/>
    <property type="match status" value="2"/>
</dbReference>
<comment type="caution">
    <text evidence="8">The sequence shown here is derived from an EMBL/GenBank/DDBJ whole genome shotgun (WGS) entry which is preliminary data.</text>
</comment>
<keyword evidence="2" id="KW-1003">Cell membrane</keyword>
<evidence type="ECO:0000256" key="6">
    <source>
        <dbReference type="SAM" id="MobiDB-lite"/>
    </source>
</evidence>
<evidence type="ECO:0000256" key="3">
    <source>
        <dbReference type="ARBA" id="ARBA00022692"/>
    </source>
</evidence>
<dbReference type="RefSeq" id="WP_101965879.1">
    <property type="nucleotide sequence ID" value="NZ_JBEXUV010000013.1"/>
</dbReference>
<evidence type="ECO:0000256" key="5">
    <source>
        <dbReference type="ARBA" id="ARBA00023136"/>
    </source>
</evidence>
<evidence type="ECO:0000313" key="8">
    <source>
        <dbReference type="EMBL" id="PKZ81900.1"/>
    </source>
</evidence>
<organism evidence="8 9">
    <name type="scientific">Micrococcus luteus</name>
    <name type="common">Micrococcus lysodeikticus</name>
    <dbReference type="NCBI Taxonomy" id="1270"/>
    <lineage>
        <taxon>Bacteria</taxon>
        <taxon>Bacillati</taxon>
        <taxon>Actinomycetota</taxon>
        <taxon>Actinomycetes</taxon>
        <taxon>Micrococcales</taxon>
        <taxon>Micrococcaceae</taxon>
        <taxon>Micrococcus</taxon>
    </lineage>
</organism>
<evidence type="ECO:0000256" key="4">
    <source>
        <dbReference type="ARBA" id="ARBA00022989"/>
    </source>
</evidence>
<dbReference type="GO" id="GO:0005886">
    <property type="term" value="C:plasma membrane"/>
    <property type="evidence" value="ECO:0007669"/>
    <property type="project" value="UniProtKB-SubCell"/>
</dbReference>
<protein>
    <submittedName>
        <fullName evidence="8">Lysine transporter LysE</fullName>
    </submittedName>
</protein>
<dbReference type="InterPro" id="IPR001123">
    <property type="entry name" value="LeuE-type"/>
</dbReference>
<feature type="transmembrane region" description="Helical" evidence="7">
    <location>
        <begin position="83"/>
        <end position="104"/>
    </location>
</feature>
<dbReference type="GO" id="GO:0015171">
    <property type="term" value="F:amino acid transmembrane transporter activity"/>
    <property type="evidence" value="ECO:0007669"/>
    <property type="project" value="TreeGrafter"/>
</dbReference>
<keyword evidence="4 7" id="KW-1133">Transmembrane helix</keyword>
<evidence type="ECO:0000313" key="9">
    <source>
        <dbReference type="Proteomes" id="UP000234847"/>
    </source>
</evidence>
<evidence type="ECO:0000256" key="2">
    <source>
        <dbReference type="ARBA" id="ARBA00022475"/>
    </source>
</evidence>
<dbReference type="Proteomes" id="UP000234847">
    <property type="component" value="Unassembled WGS sequence"/>
</dbReference>
<dbReference type="PANTHER" id="PTHR30086">
    <property type="entry name" value="ARGININE EXPORTER PROTEIN ARGO"/>
    <property type="match status" value="1"/>
</dbReference>
<keyword evidence="3 7" id="KW-0812">Transmembrane</keyword>
<comment type="subcellular location">
    <subcellularLocation>
        <location evidence="1">Cell membrane</location>
        <topology evidence="1">Multi-pass membrane protein</topology>
    </subcellularLocation>
</comment>
<dbReference type="PANTHER" id="PTHR30086:SF20">
    <property type="entry name" value="ARGININE EXPORTER PROTEIN ARGO-RELATED"/>
    <property type="match status" value="1"/>
</dbReference>
<feature type="transmembrane region" description="Helical" evidence="7">
    <location>
        <begin position="269"/>
        <end position="290"/>
    </location>
</feature>
<feature type="transmembrane region" description="Helical" evidence="7">
    <location>
        <begin position="55"/>
        <end position="77"/>
    </location>
</feature>
<dbReference type="EMBL" id="PKJT01000005">
    <property type="protein sequence ID" value="PKZ81900.1"/>
    <property type="molecule type" value="Genomic_DNA"/>
</dbReference>
<dbReference type="AlphaFoldDB" id="A0AAX0VKQ3"/>
<feature type="transmembrane region" description="Helical" evidence="7">
    <location>
        <begin position="20"/>
        <end position="43"/>
    </location>
</feature>
<evidence type="ECO:0000256" key="7">
    <source>
        <dbReference type="SAM" id="Phobius"/>
    </source>
</evidence>
<name>A0AAX0VKQ3_MICLU</name>
<proteinExistence type="predicted"/>
<reference evidence="8 9" key="1">
    <citation type="submission" date="2017-12" db="EMBL/GenBank/DDBJ databases">
        <title>Phylogenetic diversity of female urinary microbiome.</title>
        <authorList>
            <person name="Thomas-White K."/>
            <person name="Wolfe A.J."/>
        </authorList>
    </citation>
    <scope>NUCLEOTIDE SEQUENCE [LARGE SCALE GENOMIC DNA]</scope>
    <source>
        <strain evidence="8 9">UMB0038</strain>
    </source>
</reference>
<evidence type="ECO:0000256" key="1">
    <source>
        <dbReference type="ARBA" id="ARBA00004651"/>
    </source>
</evidence>
<feature type="compositionally biased region" description="Basic and acidic residues" evidence="6">
    <location>
        <begin position="154"/>
        <end position="166"/>
    </location>
</feature>
<accession>A0AAX0VKQ3</accession>
<gene>
    <name evidence="8" type="ORF">CYJ95_06755</name>
</gene>